<evidence type="ECO:0000313" key="1">
    <source>
        <dbReference type="EMBL" id="CAB4171543.1"/>
    </source>
</evidence>
<organism evidence="2">
    <name type="scientific">uncultured Caudovirales phage</name>
    <dbReference type="NCBI Taxonomy" id="2100421"/>
    <lineage>
        <taxon>Viruses</taxon>
        <taxon>Duplodnaviria</taxon>
        <taxon>Heunggongvirae</taxon>
        <taxon>Uroviricota</taxon>
        <taxon>Caudoviricetes</taxon>
        <taxon>Peduoviridae</taxon>
        <taxon>Maltschvirus</taxon>
        <taxon>Maltschvirus maltsch</taxon>
    </lineage>
</organism>
<proteinExistence type="predicted"/>
<accession>A0A6J5RZ14</accession>
<dbReference type="EMBL" id="LR796879">
    <property type="protein sequence ID" value="CAB4171543.1"/>
    <property type="molecule type" value="Genomic_DNA"/>
</dbReference>
<evidence type="ECO:0000313" key="2">
    <source>
        <dbReference type="EMBL" id="CAB4199777.1"/>
    </source>
</evidence>
<dbReference type="EMBL" id="LR797298">
    <property type="protein sequence ID" value="CAB4199777.1"/>
    <property type="molecule type" value="Genomic_DNA"/>
</dbReference>
<name>A0A6J5RZ14_9CAUD</name>
<evidence type="ECO:0000313" key="3">
    <source>
        <dbReference type="EMBL" id="CAB5228622.1"/>
    </source>
</evidence>
<reference evidence="2" key="1">
    <citation type="submission" date="2020-05" db="EMBL/GenBank/DDBJ databases">
        <authorList>
            <person name="Chiriac C."/>
            <person name="Salcher M."/>
            <person name="Ghai R."/>
            <person name="Kavagutti S V."/>
        </authorList>
    </citation>
    <scope>NUCLEOTIDE SEQUENCE</scope>
</reference>
<protein>
    <submittedName>
        <fullName evidence="2">Uncharacterized protein</fullName>
    </submittedName>
</protein>
<dbReference type="EMBL" id="LR798390">
    <property type="protein sequence ID" value="CAB5228622.1"/>
    <property type="molecule type" value="Genomic_DNA"/>
</dbReference>
<sequence>MSYQYIVIHGNLVEGFYFTGPFATRAEAELAAGTSTTVTIARLWTPAEAGHCDD</sequence>
<gene>
    <name evidence="2" type="ORF">UFOVP1345_9</name>
    <name evidence="3" type="ORF">UFOVP1542_9</name>
    <name evidence="1" type="ORF">UFOVP920_9</name>
</gene>